<evidence type="ECO:0000313" key="5">
    <source>
        <dbReference type="EMBL" id="SPW24129.1"/>
    </source>
</evidence>
<dbReference type="PROSITE" id="PS51257">
    <property type="entry name" value="PROKAR_LIPOPROTEIN"/>
    <property type="match status" value="1"/>
</dbReference>
<feature type="signal peptide" evidence="4">
    <location>
        <begin position="1"/>
        <end position="21"/>
    </location>
</feature>
<feature type="chain" id="PRO_5043215348" evidence="4">
    <location>
        <begin position="22"/>
        <end position="400"/>
    </location>
</feature>
<sequence>MKRTVIAAVGTALLASLSLSACSTNSGNNIELTVWTSQEDQKNQDAWLQTMQAWFEEDHPELNITWHNSVVPPDSAVDTVGQDPAAAADVYQFANDQLGTLMSAGAVGQLSDNGEAMLKGYAEESLLNSVKGPDDQYYGLPYEPNTWFVYYDKSKLSSEEVNSFDLMLEKAKVSFPLSNSWYMPAFYAATGTTFFGEDGLDENAGIQAGDKAVDVTKYLVKLVNNPNFINDNDGAGLGSLGKGVDVVFSGAWDSENAKKALGDNLGVAMVPMFNIDGQDTQMKAFAGSKAIAYNPHTKYPREAAMFAEFLASAESQKVHYEKNGVIPADKNLASDEKISADPVAIALIKTVTNGSILQPTIKKMTDFWDPAENFGRALLNREVTEENAAEKTDAWFKAYK</sequence>
<accession>A0A6H9XT32</accession>
<evidence type="ECO:0000313" key="6">
    <source>
        <dbReference type="Proteomes" id="UP000249886"/>
    </source>
</evidence>
<evidence type="ECO:0000256" key="2">
    <source>
        <dbReference type="ARBA" id="ARBA00022448"/>
    </source>
</evidence>
<evidence type="ECO:0000256" key="1">
    <source>
        <dbReference type="ARBA" id="ARBA00008520"/>
    </source>
</evidence>
<keyword evidence="3 4" id="KW-0732">Signal</keyword>
<proteinExistence type="inferred from homology"/>
<reference evidence="5 6" key="1">
    <citation type="submission" date="2018-06" db="EMBL/GenBank/DDBJ databases">
        <authorList>
            <consortium name="Pathogen Informatics"/>
            <person name="Doyle S."/>
        </authorList>
    </citation>
    <scope>NUCLEOTIDE SEQUENCE [LARGE SCALE GENOMIC DNA]</scope>
    <source>
        <strain evidence="5 6">NCTC10254</strain>
    </source>
</reference>
<dbReference type="PANTHER" id="PTHR30061:SF50">
    <property type="entry name" value="MALTOSE_MALTODEXTRIN-BINDING PERIPLASMIC PROTEIN"/>
    <property type="match status" value="1"/>
</dbReference>
<organism evidence="5 6">
    <name type="scientific">Corynebacterium matruchotii</name>
    <dbReference type="NCBI Taxonomy" id="43768"/>
    <lineage>
        <taxon>Bacteria</taxon>
        <taxon>Bacillati</taxon>
        <taxon>Actinomycetota</taxon>
        <taxon>Actinomycetes</taxon>
        <taxon>Mycobacteriales</taxon>
        <taxon>Corynebacteriaceae</taxon>
        <taxon>Corynebacterium</taxon>
    </lineage>
</organism>
<dbReference type="GO" id="GO:0042956">
    <property type="term" value="P:maltodextrin transmembrane transport"/>
    <property type="evidence" value="ECO:0007669"/>
    <property type="project" value="TreeGrafter"/>
</dbReference>
<dbReference type="RefSeq" id="WP_005524705.1">
    <property type="nucleotide sequence ID" value="NZ_CAUUEQ010000085.1"/>
</dbReference>
<dbReference type="AlphaFoldDB" id="A0A6H9XT32"/>
<dbReference type="GO" id="GO:0015768">
    <property type="term" value="P:maltose transport"/>
    <property type="evidence" value="ECO:0007669"/>
    <property type="project" value="TreeGrafter"/>
</dbReference>
<dbReference type="GeneID" id="84573070"/>
<dbReference type="Proteomes" id="UP000249886">
    <property type="component" value="Unassembled WGS sequence"/>
</dbReference>
<dbReference type="InterPro" id="IPR006059">
    <property type="entry name" value="SBP"/>
</dbReference>
<dbReference type="EMBL" id="UARK01000001">
    <property type="protein sequence ID" value="SPW24129.1"/>
    <property type="molecule type" value="Genomic_DNA"/>
</dbReference>
<dbReference type="Gene3D" id="3.40.190.10">
    <property type="entry name" value="Periplasmic binding protein-like II"/>
    <property type="match status" value="2"/>
</dbReference>
<dbReference type="SUPFAM" id="SSF53850">
    <property type="entry name" value="Periplasmic binding protein-like II"/>
    <property type="match status" value="1"/>
</dbReference>
<keyword evidence="2" id="KW-0813">Transport</keyword>
<comment type="caution">
    <text evidence="5">The sequence shown here is derived from an EMBL/GenBank/DDBJ whole genome shotgun (WGS) entry which is preliminary data.</text>
</comment>
<dbReference type="Pfam" id="PF13416">
    <property type="entry name" value="SBP_bac_8"/>
    <property type="match status" value="1"/>
</dbReference>
<dbReference type="PANTHER" id="PTHR30061">
    <property type="entry name" value="MALTOSE-BINDING PERIPLASMIC PROTEIN"/>
    <property type="match status" value="1"/>
</dbReference>
<name>A0A6H9XT32_9CORY</name>
<comment type="similarity">
    <text evidence="1">Belongs to the bacterial solute-binding protein 1 family.</text>
</comment>
<dbReference type="GO" id="GO:1901982">
    <property type="term" value="F:maltose binding"/>
    <property type="evidence" value="ECO:0007669"/>
    <property type="project" value="TreeGrafter"/>
</dbReference>
<evidence type="ECO:0000256" key="3">
    <source>
        <dbReference type="ARBA" id="ARBA00022729"/>
    </source>
</evidence>
<gene>
    <name evidence="5" type="primary">malE_2</name>
    <name evidence="5" type="ORF">NCTC10254_00494</name>
</gene>
<evidence type="ECO:0000256" key="4">
    <source>
        <dbReference type="SAM" id="SignalP"/>
    </source>
</evidence>
<dbReference type="GO" id="GO:0055052">
    <property type="term" value="C:ATP-binding cassette (ABC) transporter complex, substrate-binding subunit-containing"/>
    <property type="evidence" value="ECO:0007669"/>
    <property type="project" value="TreeGrafter"/>
</dbReference>
<protein>
    <submittedName>
        <fullName evidence="5">Maltotriose-binding protein</fullName>
    </submittedName>
</protein>